<dbReference type="STRING" id="151549.A0A4C1UDB3"/>
<dbReference type="Proteomes" id="UP000299102">
    <property type="component" value="Unassembled WGS sequence"/>
</dbReference>
<evidence type="ECO:0000256" key="6">
    <source>
        <dbReference type="ARBA" id="ARBA00055148"/>
    </source>
</evidence>
<dbReference type="PANTHER" id="PTHR12780">
    <property type="entry name" value="RNA POLYMERASE III DNA DIRECTED , 39KD SUBUNIT-RELATED"/>
    <property type="match status" value="1"/>
</dbReference>
<dbReference type="SUPFAM" id="SSF46785">
    <property type="entry name" value="Winged helix' DNA-binding domain"/>
    <property type="match status" value="2"/>
</dbReference>
<dbReference type="AlphaFoldDB" id="A0A4C1UDB3"/>
<keyword evidence="5" id="KW-0539">Nucleus</keyword>
<comment type="similarity">
    <text evidence="2">Belongs to the eukaryotic RPC34/RPC39 RNA polymerase subunit family.</text>
</comment>
<dbReference type="InterPro" id="IPR036388">
    <property type="entry name" value="WH-like_DNA-bd_sf"/>
</dbReference>
<reference evidence="8 9" key="1">
    <citation type="journal article" date="2019" name="Commun. Biol.">
        <title>The bagworm genome reveals a unique fibroin gene that provides high tensile strength.</title>
        <authorList>
            <person name="Kono N."/>
            <person name="Nakamura H."/>
            <person name="Ohtoshi R."/>
            <person name="Tomita M."/>
            <person name="Numata K."/>
            <person name="Arakawa K."/>
        </authorList>
    </citation>
    <scope>NUCLEOTIDE SEQUENCE [LARGE SCALE GENOMIC DNA]</scope>
</reference>
<protein>
    <submittedName>
        <fullName evidence="8">DNA-directed RNA polymerase III subunit RPC6</fullName>
    </submittedName>
</protein>
<dbReference type="OrthoDB" id="613763at2759"/>
<evidence type="ECO:0000256" key="3">
    <source>
        <dbReference type="ARBA" id="ARBA00022478"/>
    </source>
</evidence>
<dbReference type="InterPro" id="IPR016049">
    <property type="entry name" value="RNA_pol_Rpc34-like"/>
</dbReference>
<feature type="compositionally biased region" description="Polar residues" evidence="7">
    <location>
        <begin position="161"/>
        <end position="170"/>
    </location>
</feature>
<organism evidence="8 9">
    <name type="scientific">Eumeta variegata</name>
    <name type="common">Bagworm moth</name>
    <name type="synonym">Eumeta japonica</name>
    <dbReference type="NCBI Taxonomy" id="151549"/>
    <lineage>
        <taxon>Eukaryota</taxon>
        <taxon>Metazoa</taxon>
        <taxon>Ecdysozoa</taxon>
        <taxon>Arthropoda</taxon>
        <taxon>Hexapoda</taxon>
        <taxon>Insecta</taxon>
        <taxon>Pterygota</taxon>
        <taxon>Neoptera</taxon>
        <taxon>Endopterygota</taxon>
        <taxon>Lepidoptera</taxon>
        <taxon>Glossata</taxon>
        <taxon>Ditrysia</taxon>
        <taxon>Tineoidea</taxon>
        <taxon>Psychidae</taxon>
        <taxon>Oiketicinae</taxon>
        <taxon>Eumeta</taxon>
    </lineage>
</organism>
<evidence type="ECO:0000256" key="7">
    <source>
        <dbReference type="SAM" id="MobiDB-lite"/>
    </source>
</evidence>
<dbReference type="FunFam" id="1.10.10.10:FF:000116">
    <property type="entry name" value="DNA-directed RNA polymerase III subunit RPC6"/>
    <property type="match status" value="1"/>
</dbReference>
<proteinExistence type="inferred from homology"/>
<name>A0A4C1UDB3_EUMVA</name>
<sequence>MSETSKEEDIKEKILNVARGNPKGISDKDITNAIPETSPAERVAVINKLLQLGLFDIFNQNGILTYRLKVSSSKQVIKGADNEEKVVYALIEEAGNKGIWIRDIRRRSNLAMTQLTKVLKSLEGKKNTMPRRREVEILPVLQRNGENKKKIETEEEREARLQNQRTRMST</sequence>
<comment type="caution">
    <text evidence="8">The sequence shown here is derived from an EMBL/GenBank/DDBJ whole genome shotgun (WGS) entry which is preliminary data.</text>
</comment>
<keyword evidence="3 8" id="KW-0240">DNA-directed RNA polymerase</keyword>
<evidence type="ECO:0000313" key="8">
    <source>
        <dbReference type="EMBL" id="GBP24339.1"/>
    </source>
</evidence>
<dbReference type="Pfam" id="PF05158">
    <property type="entry name" value="RNA_pol_Rpc34"/>
    <property type="match status" value="1"/>
</dbReference>
<dbReference type="FunFam" id="1.10.10.10:FF:000237">
    <property type="entry name" value="DNA-directed RNA polymerase III subunit RPC6"/>
    <property type="match status" value="1"/>
</dbReference>
<dbReference type="GO" id="GO:0005654">
    <property type="term" value="C:nucleoplasm"/>
    <property type="evidence" value="ECO:0007669"/>
    <property type="project" value="UniProtKB-ARBA"/>
</dbReference>
<dbReference type="GO" id="GO:0005666">
    <property type="term" value="C:RNA polymerase III complex"/>
    <property type="evidence" value="ECO:0007669"/>
    <property type="project" value="InterPro"/>
</dbReference>
<dbReference type="EMBL" id="BGZK01000160">
    <property type="protein sequence ID" value="GBP24339.1"/>
    <property type="molecule type" value="Genomic_DNA"/>
</dbReference>
<dbReference type="InterPro" id="IPR007832">
    <property type="entry name" value="RNA_pol_Rpc34"/>
</dbReference>
<dbReference type="GO" id="GO:0005737">
    <property type="term" value="C:cytoplasm"/>
    <property type="evidence" value="ECO:0007669"/>
    <property type="project" value="UniProtKB-ARBA"/>
</dbReference>
<keyword evidence="4" id="KW-0804">Transcription</keyword>
<feature type="compositionally biased region" description="Basic and acidic residues" evidence="7">
    <location>
        <begin position="148"/>
        <end position="160"/>
    </location>
</feature>
<dbReference type="GO" id="GO:0006383">
    <property type="term" value="P:transcription by RNA polymerase III"/>
    <property type="evidence" value="ECO:0007669"/>
    <property type="project" value="InterPro"/>
</dbReference>
<keyword evidence="9" id="KW-1185">Reference proteome</keyword>
<evidence type="ECO:0000256" key="5">
    <source>
        <dbReference type="ARBA" id="ARBA00023242"/>
    </source>
</evidence>
<dbReference type="InterPro" id="IPR036390">
    <property type="entry name" value="WH_DNA-bd_sf"/>
</dbReference>
<accession>A0A4C1UDB3</accession>
<evidence type="ECO:0000313" key="9">
    <source>
        <dbReference type="Proteomes" id="UP000299102"/>
    </source>
</evidence>
<comment type="function">
    <text evidence="6">DNA-dependent RNA polymerase catalyzes the transcription of DNA into RNA using the four ribonucleoside triphosphates as substrates. Specific peripheric component of RNA polymerase III which synthesizes small RNAs, such as 5S rRNA and tRNAs.</text>
</comment>
<gene>
    <name evidence="8" type="primary">Polr3f</name>
    <name evidence="8" type="ORF">EVAR_9437_1</name>
</gene>
<evidence type="ECO:0000256" key="1">
    <source>
        <dbReference type="ARBA" id="ARBA00004123"/>
    </source>
</evidence>
<evidence type="ECO:0000256" key="2">
    <source>
        <dbReference type="ARBA" id="ARBA00011038"/>
    </source>
</evidence>
<dbReference type="Gene3D" id="1.10.10.10">
    <property type="entry name" value="Winged helix-like DNA-binding domain superfamily/Winged helix DNA-binding domain"/>
    <property type="match status" value="2"/>
</dbReference>
<comment type="subcellular location">
    <subcellularLocation>
        <location evidence="1">Nucleus</location>
    </subcellularLocation>
</comment>
<feature type="region of interest" description="Disordered" evidence="7">
    <location>
        <begin position="148"/>
        <end position="170"/>
    </location>
</feature>
<evidence type="ECO:0000256" key="4">
    <source>
        <dbReference type="ARBA" id="ARBA00023163"/>
    </source>
</evidence>